<accession>A0A915MW52</accession>
<name>A0A915MW52_MELJA</name>
<evidence type="ECO:0000256" key="1">
    <source>
        <dbReference type="SAM" id="MobiDB-lite"/>
    </source>
</evidence>
<dbReference type="Proteomes" id="UP000887561">
    <property type="component" value="Unplaced"/>
</dbReference>
<feature type="compositionally biased region" description="Basic residues" evidence="1">
    <location>
        <begin position="13"/>
        <end position="22"/>
    </location>
</feature>
<feature type="compositionally biased region" description="Basic residues" evidence="1">
    <location>
        <begin position="86"/>
        <end position="96"/>
    </location>
</feature>
<feature type="compositionally biased region" description="Acidic residues" evidence="1">
    <location>
        <begin position="36"/>
        <end position="45"/>
    </location>
</feature>
<feature type="compositionally biased region" description="Acidic residues" evidence="1">
    <location>
        <begin position="101"/>
        <end position="110"/>
    </location>
</feature>
<proteinExistence type="predicted"/>
<protein>
    <submittedName>
        <fullName evidence="3">Uncharacterized protein</fullName>
    </submittedName>
</protein>
<keyword evidence="2" id="KW-1185">Reference proteome</keyword>
<dbReference type="AlphaFoldDB" id="A0A915MW52"/>
<evidence type="ECO:0000313" key="3">
    <source>
        <dbReference type="WBParaSite" id="scaffold50993_cov305.g25170"/>
    </source>
</evidence>
<feature type="region of interest" description="Disordered" evidence="1">
    <location>
        <begin position="1"/>
        <end position="110"/>
    </location>
</feature>
<organism evidence="2 3">
    <name type="scientific">Meloidogyne javanica</name>
    <name type="common">Root-knot nematode worm</name>
    <dbReference type="NCBI Taxonomy" id="6303"/>
    <lineage>
        <taxon>Eukaryota</taxon>
        <taxon>Metazoa</taxon>
        <taxon>Ecdysozoa</taxon>
        <taxon>Nematoda</taxon>
        <taxon>Chromadorea</taxon>
        <taxon>Rhabditida</taxon>
        <taxon>Tylenchina</taxon>
        <taxon>Tylenchomorpha</taxon>
        <taxon>Tylenchoidea</taxon>
        <taxon>Meloidogynidae</taxon>
        <taxon>Meloidogyninae</taxon>
        <taxon>Meloidogyne</taxon>
        <taxon>Meloidogyne incognita group</taxon>
    </lineage>
</organism>
<evidence type="ECO:0000313" key="2">
    <source>
        <dbReference type="Proteomes" id="UP000887561"/>
    </source>
</evidence>
<reference evidence="3" key="1">
    <citation type="submission" date="2022-11" db="UniProtKB">
        <authorList>
            <consortium name="WormBaseParasite"/>
        </authorList>
    </citation>
    <scope>IDENTIFICATION</scope>
</reference>
<dbReference type="WBParaSite" id="scaffold50993_cov305.g25170">
    <property type="protein sequence ID" value="scaffold50993_cov305.g25170"/>
    <property type="gene ID" value="scaffold50993_cov305.g25170"/>
</dbReference>
<sequence length="110" mass="12627">MAASDGGGQPKQQKFKSGKMIKGKMTSMDERNNTNNEDEEDDQSSVEDNNNNNKHQNGGRKLPGKPTSNKRKRKQPEWEQLQKGQKLLKKFKKGKITKTELEEEMDETFD</sequence>